<sequence>MWKWSSDGMYSSSSANHIFCSSEFRFHPSVPSSHAHSQQKHNHKHKHKQVTVRTHSFLSSPLLSSPMEDEIQPLLNPTTASASPSVATSGASFTALLGLPPNRAVELLHEPTFPSDPALVDRAARFSVFAAAAAASSAPSPEVSPPPPPPETAKKRKDGGSSNGKAKVKKGKHAEEDTDGENKLPYVHVRARRGQATDSHSLAERARREKINARMKLLQELVPGCSKISGTALVLDEIINHVQYLQRQVEYLSMRLAAVNPRIDFSGLDTFLSATTMECGRLTIGNAKVGTELDQQQQQPVWSEVGVSDSDQMNSTINSKRPQIQLQQNQLQQFWHVDFLNTQNHLQPSVWERDTVMGSTAPHVQREEQHSLVGPGAVPLLAFDRVNPVAPPIQSNQQLKMEL</sequence>
<evidence type="ECO:0000313" key="8">
    <source>
        <dbReference type="EMBL" id="KAJ4778861.1"/>
    </source>
</evidence>
<name>A0AAV8EIW0_9POAL</name>
<dbReference type="PANTHER" id="PTHR12565:SF112">
    <property type="entry name" value="TRANSCRIPTION FACTOR BHLH48-RELATED"/>
    <property type="match status" value="1"/>
</dbReference>
<evidence type="ECO:0000256" key="5">
    <source>
        <dbReference type="ARBA" id="ARBA00023242"/>
    </source>
</evidence>
<dbReference type="PANTHER" id="PTHR12565">
    <property type="entry name" value="STEROL REGULATORY ELEMENT-BINDING PROTEIN"/>
    <property type="match status" value="1"/>
</dbReference>
<dbReference type="GO" id="GO:0046983">
    <property type="term" value="F:protein dimerization activity"/>
    <property type="evidence" value="ECO:0007669"/>
    <property type="project" value="InterPro"/>
</dbReference>
<comment type="caution">
    <text evidence="8">The sequence shown here is derived from an EMBL/GenBank/DDBJ whole genome shotgun (WGS) entry which is preliminary data.</text>
</comment>
<evidence type="ECO:0000256" key="2">
    <source>
        <dbReference type="ARBA" id="ARBA00005510"/>
    </source>
</evidence>
<feature type="compositionally biased region" description="Basic residues" evidence="6">
    <location>
        <begin position="37"/>
        <end position="50"/>
    </location>
</feature>
<gene>
    <name evidence="8" type="ORF">LUZ62_063118</name>
</gene>
<keyword evidence="5" id="KW-0539">Nucleus</keyword>
<proteinExistence type="inferred from homology"/>
<dbReference type="Pfam" id="PF00010">
    <property type="entry name" value="HLH"/>
    <property type="match status" value="1"/>
</dbReference>
<dbReference type="GO" id="GO:0005634">
    <property type="term" value="C:nucleus"/>
    <property type="evidence" value="ECO:0007669"/>
    <property type="project" value="UniProtKB-SubCell"/>
</dbReference>
<evidence type="ECO:0000256" key="4">
    <source>
        <dbReference type="ARBA" id="ARBA00023163"/>
    </source>
</evidence>
<keyword evidence="4" id="KW-0804">Transcription</keyword>
<dbReference type="SMART" id="SM00353">
    <property type="entry name" value="HLH"/>
    <property type="match status" value="1"/>
</dbReference>
<dbReference type="InterPro" id="IPR036638">
    <property type="entry name" value="HLH_DNA-bd_sf"/>
</dbReference>
<dbReference type="PROSITE" id="PS50888">
    <property type="entry name" value="BHLH"/>
    <property type="match status" value="1"/>
</dbReference>
<organism evidence="8 9">
    <name type="scientific">Rhynchospora pubera</name>
    <dbReference type="NCBI Taxonomy" id="906938"/>
    <lineage>
        <taxon>Eukaryota</taxon>
        <taxon>Viridiplantae</taxon>
        <taxon>Streptophyta</taxon>
        <taxon>Embryophyta</taxon>
        <taxon>Tracheophyta</taxon>
        <taxon>Spermatophyta</taxon>
        <taxon>Magnoliopsida</taxon>
        <taxon>Liliopsida</taxon>
        <taxon>Poales</taxon>
        <taxon>Cyperaceae</taxon>
        <taxon>Cyperoideae</taxon>
        <taxon>Rhynchosporeae</taxon>
        <taxon>Rhynchospora</taxon>
    </lineage>
</organism>
<dbReference type="GO" id="GO:0003677">
    <property type="term" value="F:DNA binding"/>
    <property type="evidence" value="ECO:0007669"/>
    <property type="project" value="UniProtKB-KW"/>
</dbReference>
<dbReference type="FunFam" id="4.10.280.10:FF:000042">
    <property type="entry name" value="transcription factor bHLH48-like isoform X1"/>
    <property type="match status" value="1"/>
</dbReference>
<keyword evidence="8" id="KW-0238">DNA-binding</keyword>
<evidence type="ECO:0000256" key="1">
    <source>
        <dbReference type="ARBA" id="ARBA00004123"/>
    </source>
</evidence>
<dbReference type="CDD" id="cd18919">
    <property type="entry name" value="bHLH_AtBPE_like"/>
    <property type="match status" value="1"/>
</dbReference>
<evidence type="ECO:0000313" key="9">
    <source>
        <dbReference type="Proteomes" id="UP001140206"/>
    </source>
</evidence>
<dbReference type="Proteomes" id="UP001140206">
    <property type="component" value="Chromosome 3"/>
</dbReference>
<comment type="subcellular location">
    <subcellularLocation>
        <location evidence="1">Nucleus</location>
    </subcellularLocation>
</comment>
<feature type="compositionally biased region" description="Pro residues" evidence="6">
    <location>
        <begin position="142"/>
        <end position="151"/>
    </location>
</feature>
<dbReference type="EMBL" id="JAMFTS010000003">
    <property type="protein sequence ID" value="KAJ4778861.1"/>
    <property type="molecule type" value="Genomic_DNA"/>
</dbReference>
<protein>
    <submittedName>
        <fullName evidence="8">Basic helix-loop-helix (BHLH) DNA-binding superfamily protein</fullName>
    </submittedName>
</protein>
<dbReference type="GO" id="GO:0003700">
    <property type="term" value="F:DNA-binding transcription factor activity"/>
    <property type="evidence" value="ECO:0007669"/>
    <property type="project" value="TreeGrafter"/>
</dbReference>
<dbReference type="InterPro" id="IPR011598">
    <property type="entry name" value="bHLH_dom"/>
</dbReference>
<feature type="domain" description="BHLH" evidence="7">
    <location>
        <begin position="195"/>
        <end position="245"/>
    </location>
</feature>
<dbReference type="InterPro" id="IPR024097">
    <property type="entry name" value="bHLH_ZIP_TF"/>
</dbReference>
<feature type="region of interest" description="Disordered" evidence="6">
    <location>
        <begin position="134"/>
        <end position="186"/>
    </location>
</feature>
<comment type="similarity">
    <text evidence="2">Belongs to the bHLH protein family.</text>
</comment>
<dbReference type="SUPFAM" id="SSF47459">
    <property type="entry name" value="HLH, helix-loop-helix DNA-binding domain"/>
    <property type="match status" value="1"/>
</dbReference>
<accession>A0AAV8EIW0</accession>
<dbReference type="AlphaFoldDB" id="A0AAV8EIW0"/>
<keyword evidence="3" id="KW-0805">Transcription regulation</keyword>
<evidence type="ECO:0000259" key="7">
    <source>
        <dbReference type="PROSITE" id="PS50888"/>
    </source>
</evidence>
<keyword evidence="9" id="KW-1185">Reference proteome</keyword>
<dbReference type="Gene3D" id="4.10.280.10">
    <property type="entry name" value="Helix-loop-helix DNA-binding domain"/>
    <property type="match status" value="1"/>
</dbReference>
<reference evidence="8" key="1">
    <citation type="submission" date="2022-08" db="EMBL/GenBank/DDBJ databases">
        <authorList>
            <person name="Marques A."/>
        </authorList>
    </citation>
    <scope>NUCLEOTIDE SEQUENCE</scope>
    <source>
        <strain evidence="8">RhyPub2mFocal</strain>
        <tissue evidence="8">Leaves</tissue>
    </source>
</reference>
<feature type="region of interest" description="Disordered" evidence="6">
    <location>
        <begin position="30"/>
        <end position="51"/>
    </location>
</feature>
<evidence type="ECO:0000256" key="6">
    <source>
        <dbReference type="SAM" id="MobiDB-lite"/>
    </source>
</evidence>
<evidence type="ECO:0000256" key="3">
    <source>
        <dbReference type="ARBA" id="ARBA00023015"/>
    </source>
</evidence>